<comment type="caution">
    <text evidence="2">The sequence shown here is derived from an EMBL/GenBank/DDBJ whole genome shotgun (WGS) entry which is preliminary data.</text>
</comment>
<dbReference type="InterPro" id="IPR032350">
    <property type="entry name" value="Nbr1_FW"/>
</dbReference>
<name>A0ABP1NPR3_XYLVO</name>
<dbReference type="CDD" id="cd14349">
    <property type="entry name" value="UBA_CF106"/>
    <property type="match status" value="1"/>
</dbReference>
<dbReference type="Proteomes" id="UP001642520">
    <property type="component" value="Unassembled WGS sequence"/>
</dbReference>
<dbReference type="SUPFAM" id="SSF46934">
    <property type="entry name" value="UBA-like"/>
    <property type="match status" value="1"/>
</dbReference>
<proteinExistence type="predicted"/>
<dbReference type="PANTHER" id="PTHR20930">
    <property type="entry name" value="OVARIAN CARCINOMA ANTIGEN CA125-RELATED"/>
    <property type="match status" value="1"/>
</dbReference>
<dbReference type="InterPro" id="IPR039517">
    <property type="entry name" value="C6orf106_UBA-like"/>
</dbReference>
<dbReference type="InterPro" id="IPR013783">
    <property type="entry name" value="Ig-like_fold"/>
</dbReference>
<protein>
    <recommendedName>
        <fullName evidence="1">Nbr1 FW domain-containing protein</fullName>
    </recommendedName>
</protein>
<dbReference type="EMBL" id="CAXAJV020001292">
    <property type="protein sequence ID" value="CAL7942392.1"/>
    <property type="molecule type" value="Genomic_DNA"/>
</dbReference>
<evidence type="ECO:0000259" key="1">
    <source>
        <dbReference type="Pfam" id="PF16158"/>
    </source>
</evidence>
<keyword evidence="3" id="KW-1185">Reference proteome</keyword>
<dbReference type="CDD" id="cd14947">
    <property type="entry name" value="NBR1_like"/>
    <property type="match status" value="1"/>
</dbReference>
<accession>A0ABP1NPR3</accession>
<evidence type="ECO:0000313" key="3">
    <source>
        <dbReference type="Proteomes" id="UP001642520"/>
    </source>
</evidence>
<organism evidence="2 3">
    <name type="scientific">Xylocopa violacea</name>
    <name type="common">Violet carpenter bee</name>
    <name type="synonym">Apis violacea</name>
    <dbReference type="NCBI Taxonomy" id="135666"/>
    <lineage>
        <taxon>Eukaryota</taxon>
        <taxon>Metazoa</taxon>
        <taxon>Ecdysozoa</taxon>
        <taxon>Arthropoda</taxon>
        <taxon>Hexapoda</taxon>
        <taxon>Insecta</taxon>
        <taxon>Pterygota</taxon>
        <taxon>Neoptera</taxon>
        <taxon>Endopterygota</taxon>
        <taxon>Hymenoptera</taxon>
        <taxon>Apocrita</taxon>
        <taxon>Aculeata</taxon>
        <taxon>Apoidea</taxon>
        <taxon>Anthophila</taxon>
        <taxon>Apidae</taxon>
        <taxon>Xylocopa</taxon>
        <taxon>Xylocopa</taxon>
    </lineage>
</organism>
<dbReference type="PANTHER" id="PTHR20930:SF0">
    <property type="entry name" value="PROTEIN ILRUN"/>
    <property type="match status" value="1"/>
</dbReference>
<reference evidence="2 3" key="1">
    <citation type="submission" date="2024-08" db="EMBL/GenBank/DDBJ databases">
        <authorList>
            <person name="Will J Nash"/>
            <person name="Angela Man"/>
            <person name="Seanna McTaggart"/>
            <person name="Kendall Baker"/>
            <person name="Tom Barker"/>
            <person name="Leah Catchpole"/>
            <person name="Alex Durrant"/>
            <person name="Karim Gharbi"/>
            <person name="Naomi Irish"/>
            <person name="Gemy Kaithakottil"/>
            <person name="Debby Ku"/>
            <person name="Aaliyah Providence"/>
            <person name="Felix Shaw"/>
            <person name="David Swarbreck"/>
            <person name="Chris Watkins"/>
            <person name="Ann M. McCartney"/>
            <person name="Giulio Formenti"/>
            <person name="Alice Mouton"/>
            <person name="Noel Vella"/>
            <person name="Bjorn M von Reumont"/>
            <person name="Adriana Vella"/>
            <person name="Wilfried Haerty"/>
        </authorList>
    </citation>
    <scope>NUCLEOTIDE SEQUENCE [LARGE SCALE GENOMIC DNA]</scope>
</reference>
<evidence type="ECO:0000313" key="2">
    <source>
        <dbReference type="EMBL" id="CAL7942392.1"/>
    </source>
</evidence>
<dbReference type="Pfam" id="PF14555">
    <property type="entry name" value="UBA_4"/>
    <property type="match status" value="1"/>
</dbReference>
<dbReference type="Pfam" id="PF16158">
    <property type="entry name" value="N_BRCA1_IG"/>
    <property type="match status" value="1"/>
</dbReference>
<feature type="domain" description="Nbr1 FW" evidence="1">
    <location>
        <begin position="83"/>
        <end position="181"/>
    </location>
</feature>
<gene>
    <name evidence="2" type="ORF">XYLVIOL_LOCUS5523</name>
</gene>
<dbReference type="Gene3D" id="2.60.40.10">
    <property type="entry name" value="Immunoglobulins"/>
    <property type="match status" value="1"/>
</dbReference>
<dbReference type="InterPro" id="IPR009060">
    <property type="entry name" value="UBA-like_sf"/>
</dbReference>
<sequence>MNVDNDLDQHLLHQFSCLGTTDKDDLVKQLQKLLAGSQLNEATAAFFLDMNNWNLQAAICSYFDFESPVQNKFPCMTLICDSTIGEGEPVPPLTNFRKSWKIQNSGTEAWPEEVCLQYIGGVQMGVCTRVSVPSLGPKEVTEVSVDLQSPPHCGIFQSKWRMMVKSTETFFGDVIWIIITVNESGTLAVTQQLHQLSTSSSNDVKMC</sequence>
<dbReference type="Gene3D" id="1.10.8.10">
    <property type="entry name" value="DNA helicase RuvA subunit, C-terminal domain"/>
    <property type="match status" value="1"/>
</dbReference>